<evidence type="ECO:0000313" key="2">
    <source>
        <dbReference type="Proteomes" id="UP001055879"/>
    </source>
</evidence>
<reference evidence="1 2" key="2">
    <citation type="journal article" date="2022" name="Mol. Ecol. Resour.">
        <title>The genomes of chicory, endive, great burdock and yacon provide insights into Asteraceae paleo-polyploidization history and plant inulin production.</title>
        <authorList>
            <person name="Fan W."/>
            <person name="Wang S."/>
            <person name="Wang H."/>
            <person name="Wang A."/>
            <person name="Jiang F."/>
            <person name="Liu H."/>
            <person name="Zhao H."/>
            <person name="Xu D."/>
            <person name="Zhang Y."/>
        </authorList>
    </citation>
    <scope>NUCLEOTIDE SEQUENCE [LARGE SCALE GENOMIC DNA]</scope>
    <source>
        <strain evidence="2">cv. Niubang</strain>
    </source>
</reference>
<proteinExistence type="predicted"/>
<comment type="caution">
    <text evidence="1">The sequence shown here is derived from an EMBL/GenBank/DDBJ whole genome shotgun (WGS) entry which is preliminary data.</text>
</comment>
<name>A0ACB9C4U2_ARCLA</name>
<accession>A0ACB9C4U2</accession>
<organism evidence="1 2">
    <name type="scientific">Arctium lappa</name>
    <name type="common">Greater burdock</name>
    <name type="synonym">Lappa major</name>
    <dbReference type="NCBI Taxonomy" id="4217"/>
    <lineage>
        <taxon>Eukaryota</taxon>
        <taxon>Viridiplantae</taxon>
        <taxon>Streptophyta</taxon>
        <taxon>Embryophyta</taxon>
        <taxon>Tracheophyta</taxon>
        <taxon>Spermatophyta</taxon>
        <taxon>Magnoliopsida</taxon>
        <taxon>eudicotyledons</taxon>
        <taxon>Gunneridae</taxon>
        <taxon>Pentapetalae</taxon>
        <taxon>asterids</taxon>
        <taxon>campanulids</taxon>
        <taxon>Asterales</taxon>
        <taxon>Asteraceae</taxon>
        <taxon>Carduoideae</taxon>
        <taxon>Cardueae</taxon>
        <taxon>Arctiinae</taxon>
        <taxon>Arctium</taxon>
    </lineage>
</organism>
<dbReference type="EMBL" id="CM042051">
    <property type="protein sequence ID" value="KAI3729347.1"/>
    <property type="molecule type" value="Genomic_DNA"/>
</dbReference>
<gene>
    <name evidence="1" type="ORF">L6452_18003</name>
</gene>
<protein>
    <submittedName>
        <fullName evidence="1">Uncharacterized protein</fullName>
    </submittedName>
</protein>
<dbReference type="Proteomes" id="UP001055879">
    <property type="component" value="Linkage Group LG05"/>
</dbReference>
<sequence>MEADEIGGEEGGIEREDGKRIDAATHLIFIFNQLTLPSSSLSAASLSLGNIDGDDEVEHRSGVTHHSLTQVLKNFNEIWFLKIELPSGDLGIEDDVLLTWQDDFRSTLENCIILCASFVIYPDNIASNRSNFDSTTCANVIVNGNDDNDSNPKSFYTNGDLKLGVVWTISSSSTRHFLFQPIISEHKTLDSLVLTDADGQGV</sequence>
<keyword evidence="2" id="KW-1185">Reference proteome</keyword>
<evidence type="ECO:0000313" key="1">
    <source>
        <dbReference type="EMBL" id="KAI3729347.1"/>
    </source>
</evidence>
<reference evidence="2" key="1">
    <citation type="journal article" date="2022" name="Mol. Ecol. Resour.">
        <title>The genomes of chicory, endive, great burdock and yacon provide insights into Asteraceae palaeo-polyploidization history and plant inulin production.</title>
        <authorList>
            <person name="Fan W."/>
            <person name="Wang S."/>
            <person name="Wang H."/>
            <person name="Wang A."/>
            <person name="Jiang F."/>
            <person name="Liu H."/>
            <person name="Zhao H."/>
            <person name="Xu D."/>
            <person name="Zhang Y."/>
        </authorList>
    </citation>
    <scope>NUCLEOTIDE SEQUENCE [LARGE SCALE GENOMIC DNA]</scope>
    <source>
        <strain evidence="2">cv. Niubang</strain>
    </source>
</reference>